<dbReference type="Proteomes" id="UP000015354">
    <property type="component" value="Unassembled WGS sequence"/>
</dbReference>
<evidence type="ECO:0000256" key="1">
    <source>
        <dbReference type="ARBA" id="ARBA00022723"/>
    </source>
</evidence>
<evidence type="ECO:0000256" key="2">
    <source>
        <dbReference type="ARBA" id="ARBA00022771"/>
    </source>
</evidence>
<evidence type="ECO:0000256" key="4">
    <source>
        <dbReference type="PROSITE-ProRule" id="PRU00134"/>
    </source>
</evidence>
<organism evidence="6 7">
    <name type="scientific">Strigomonas culicis</name>
    <dbReference type="NCBI Taxonomy" id="28005"/>
    <lineage>
        <taxon>Eukaryota</taxon>
        <taxon>Discoba</taxon>
        <taxon>Euglenozoa</taxon>
        <taxon>Kinetoplastea</taxon>
        <taxon>Metakinetoplastina</taxon>
        <taxon>Trypanosomatida</taxon>
        <taxon>Trypanosomatidae</taxon>
        <taxon>Strigomonadinae</taxon>
        <taxon>Strigomonas</taxon>
    </lineage>
</organism>
<keyword evidence="2 4" id="KW-0863">Zinc-finger</keyword>
<dbReference type="Gene3D" id="6.10.140.2220">
    <property type="match status" value="1"/>
</dbReference>
<dbReference type="OrthoDB" id="3202243at2759"/>
<sequence>MSKKDKAKLPNNEASNFGYPFADMKMEWFEDYLSTLNPSEQNATAARVMECLMAHTILHDDPLLKGAVTELSRIHLKSILSETPNPFEIEYLVFQTVCLTANFPFYDEKKQTELLTKTEERLKDIDKVTKQKQCSISNKRIAPTIFRAIDNIRNLQSDRKSNTIYTKAMNALKELFFFTYGHRMAYLPDRPTPDFNTFVCCDGCPCFADLRSTYTIYLRDIEKAKIVDCVTIVAVLENDKLLSGVAKDLLECHYNGNVLDDPSLDNIVNLIHNGVLFKCRAAVFFAINQLYDLQQMQQGLNYLPGDAVAALNFFMASMLWVKDQVKTMRDIDNVMTVLNATINNAERLHPYLSERIDCTQDLYNLVGNARTVFTSIAEPACHLAVHSRDVLYGKSSEMRCNNAKCPKLTNELLKCGGCDTTYYCSAACQKADWEGHKAFCQEIQSRRMKPPVTEYVVVYGECGNIIEPHK</sequence>
<reference evidence="6 7" key="1">
    <citation type="journal article" date="2013" name="PLoS ONE">
        <title>Predicting the Proteins of Angomonas deanei, Strigomonas culicis and Their Respective Endosymbionts Reveals New Aspects of the Trypanosomatidae Family.</title>
        <authorList>
            <person name="Motta M.C."/>
            <person name="Martins A.C."/>
            <person name="de Souza S.S."/>
            <person name="Catta-Preta C.M."/>
            <person name="Silva R."/>
            <person name="Klein C.C."/>
            <person name="de Almeida L.G."/>
            <person name="de Lima Cunha O."/>
            <person name="Ciapina L.P."/>
            <person name="Brocchi M."/>
            <person name="Colabardini A.C."/>
            <person name="de Araujo Lima B."/>
            <person name="Machado C.R."/>
            <person name="de Almeida Soares C.M."/>
            <person name="Probst C.M."/>
            <person name="de Menezes C.B."/>
            <person name="Thompson C.E."/>
            <person name="Bartholomeu D.C."/>
            <person name="Gradia D.F."/>
            <person name="Pavoni D.P."/>
            <person name="Grisard E.C."/>
            <person name="Fantinatti-Garboggini F."/>
            <person name="Marchini F.K."/>
            <person name="Rodrigues-Luiz G.F."/>
            <person name="Wagner G."/>
            <person name="Goldman G.H."/>
            <person name="Fietto J.L."/>
            <person name="Elias M.C."/>
            <person name="Goldman M.H."/>
            <person name="Sagot M.F."/>
            <person name="Pereira M."/>
            <person name="Stoco P.H."/>
            <person name="de Mendonca-Neto R.P."/>
            <person name="Teixeira S.M."/>
            <person name="Maciel T.E."/>
            <person name="de Oliveira Mendes T.A."/>
            <person name="Urmenyi T.P."/>
            <person name="de Souza W."/>
            <person name="Schenkman S."/>
            <person name="de Vasconcelos A.T."/>
        </authorList>
    </citation>
    <scope>NUCLEOTIDE SEQUENCE [LARGE SCALE GENOMIC DNA]</scope>
</reference>
<keyword evidence="7" id="KW-1185">Reference proteome</keyword>
<dbReference type="PROSITE" id="PS50865">
    <property type="entry name" value="ZF_MYND_2"/>
    <property type="match status" value="1"/>
</dbReference>
<evidence type="ECO:0000313" key="7">
    <source>
        <dbReference type="Proteomes" id="UP000015354"/>
    </source>
</evidence>
<dbReference type="Pfam" id="PF01753">
    <property type="entry name" value="zf-MYND"/>
    <property type="match status" value="1"/>
</dbReference>
<name>S9UM83_9TRYP</name>
<dbReference type="GO" id="GO:0008270">
    <property type="term" value="F:zinc ion binding"/>
    <property type="evidence" value="ECO:0007669"/>
    <property type="project" value="UniProtKB-KW"/>
</dbReference>
<evidence type="ECO:0000259" key="5">
    <source>
        <dbReference type="PROSITE" id="PS50865"/>
    </source>
</evidence>
<dbReference type="SUPFAM" id="SSF144232">
    <property type="entry name" value="HIT/MYND zinc finger-like"/>
    <property type="match status" value="1"/>
</dbReference>
<evidence type="ECO:0000256" key="3">
    <source>
        <dbReference type="ARBA" id="ARBA00022833"/>
    </source>
</evidence>
<dbReference type="InterPro" id="IPR002893">
    <property type="entry name" value="Znf_MYND"/>
</dbReference>
<dbReference type="AlphaFoldDB" id="S9UM83"/>
<keyword evidence="3" id="KW-0862">Zinc</keyword>
<proteinExistence type="predicted"/>
<comment type="caution">
    <text evidence="6">The sequence shown here is derived from an EMBL/GenBank/DDBJ whole genome shotgun (WGS) entry which is preliminary data.</text>
</comment>
<protein>
    <recommendedName>
        <fullName evidence="5">MYND-type domain-containing protein</fullName>
    </recommendedName>
</protein>
<keyword evidence="1" id="KW-0479">Metal-binding</keyword>
<dbReference type="EMBL" id="ATMH01003071">
    <property type="protein sequence ID" value="EPY31952.1"/>
    <property type="molecule type" value="Genomic_DNA"/>
</dbReference>
<gene>
    <name evidence="6" type="ORF">STCU_03071</name>
</gene>
<evidence type="ECO:0000313" key="6">
    <source>
        <dbReference type="EMBL" id="EPY31952.1"/>
    </source>
</evidence>
<accession>S9UM83</accession>
<feature type="domain" description="MYND-type" evidence="5">
    <location>
        <begin position="402"/>
        <end position="440"/>
    </location>
</feature>